<dbReference type="GeneID" id="36373374"/>
<dbReference type="RefSeq" id="XP_024500216.1">
    <property type="nucleotide sequence ID" value="XM_024645988.1"/>
</dbReference>
<name>A0A090KYP5_STRRB</name>
<reference evidence="4" key="3">
    <citation type="submission" date="2020-12" db="UniProtKB">
        <authorList>
            <consortium name="WormBaseParasite"/>
        </authorList>
    </citation>
    <scope>IDENTIFICATION</scope>
</reference>
<dbReference type="OrthoDB" id="3427at2759"/>
<dbReference type="WBParaSite" id="SRAE_0000013900.1">
    <property type="protein sequence ID" value="SRAE_0000013900.1"/>
    <property type="gene ID" value="WBGene00255876"/>
</dbReference>
<protein>
    <submittedName>
        <fullName evidence="2 4">Dehydrogenase/reductase SDR family member 12</fullName>
    </submittedName>
</protein>
<gene>
    <name evidence="2 4 5" type="ORF">SRAE_0000013900</name>
</gene>
<accession>A0A090KYP5</accession>
<evidence type="ECO:0000256" key="1">
    <source>
        <dbReference type="ARBA" id="ARBA00023002"/>
    </source>
</evidence>
<dbReference type="InterPro" id="IPR002347">
    <property type="entry name" value="SDR_fam"/>
</dbReference>
<dbReference type="CTD" id="36373374"/>
<dbReference type="Pfam" id="PF00106">
    <property type="entry name" value="adh_short"/>
    <property type="match status" value="2"/>
</dbReference>
<dbReference type="WormBase" id="SRAE_0000013900">
    <property type="protein sequence ID" value="SRP11218"/>
    <property type="gene ID" value="WBGene00255876"/>
</dbReference>
<dbReference type="AlphaFoldDB" id="A0A090KYP5"/>
<dbReference type="InterPro" id="IPR036291">
    <property type="entry name" value="NAD(P)-bd_dom_sf"/>
</dbReference>
<dbReference type="GO" id="GO:0016491">
    <property type="term" value="F:oxidoreductase activity"/>
    <property type="evidence" value="ECO:0007669"/>
    <property type="project" value="UniProtKB-KW"/>
</dbReference>
<proteinExistence type="predicted"/>
<evidence type="ECO:0000313" key="3">
    <source>
        <dbReference type="Proteomes" id="UP000035682"/>
    </source>
</evidence>
<evidence type="ECO:0000313" key="5">
    <source>
        <dbReference type="WormBase" id="SRAE_0000013900"/>
    </source>
</evidence>
<dbReference type="PANTHER" id="PTHR43157:SF68">
    <property type="entry name" value="RETINOL DEHYDROGENASE 13"/>
    <property type="match status" value="1"/>
</dbReference>
<dbReference type="Gene3D" id="3.40.50.720">
    <property type="entry name" value="NAD(P)-binding Rossmann-like Domain"/>
    <property type="match status" value="1"/>
</dbReference>
<dbReference type="OMA" id="YCISEPI"/>
<dbReference type="PANTHER" id="PTHR43157">
    <property type="entry name" value="PHOSPHATIDYLINOSITOL-GLYCAN BIOSYNTHESIS CLASS F PROTEIN-RELATED"/>
    <property type="match status" value="1"/>
</dbReference>
<evidence type="ECO:0000313" key="4">
    <source>
        <dbReference type="WBParaSite" id="SRAE_0000013900.1"/>
    </source>
</evidence>
<dbReference type="PRINTS" id="PR00081">
    <property type="entry name" value="GDHRDH"/>
</dbReference>
<reference evidence="3" key="2">
    <citation type="submission" date="2014-09" db="EMBL/GenBank/DDBJ databases">
        <authorList>
            <person name="Martin A.A."/>
        </authorList>
    </citation>
    <scope>NUCLEOTIDE SEQUENCE</scope>
    <source>
        <strain evidence="3">ED321</strain>
    </source>
</reference>
<evidence type="ECO:0000313" key="2">
    <source>
        <dbReference type="EMBL" id="CEF61007.1"/>
    </source>
</evidence>
<reference evidence="2" key="1">
    <citation type="submission" date="2014-09" db="EMBL/GenBank/DDBJ databases">
        <authorList>
            <person name="Aslett A.Martin."/>
        </authorList>
    </citation>
    <scope>NUCLEOTIDE SEQUENCE</scope>
    <source>
        <strain evidence="2">ED321 Heterogonic</strain>
    </source>
</reference>
<dbReference type="SUPFAM" id="SSF51735">
    <property type="entry name" value="NAD(P)-binding Rossmann-fold domains"/>
    <property type="match status" value="1"/>
</dbReference>
<dbReference type="EMBL" id="LN609405">
    <property type="protein sequence ID" value="CEF61007.1"/>
    <property type="molecule type" value="Genomic_DNA"/>
</dbReference>
<organism evidence="2">
    <name type="scientific">Strongyloides ratti</name>
    <name type="common">Parasitic roundworm</name>
    <dbReference type="NCBI Taxonomy" id="34506"/>
    <lineage>
        <taxon>Eukaryota</taxon>
        <taxon>Metazoa</taxon>
        <taxon>Ecdysozoa</taxon>
        <taxon>Nematoda</taxon>
        <taxon>Chromadorea</taxon>
        <taxon>Rhabditida</taxon>
        <taxon>Tylenchina</taxon>
        <taxon>Panagrolaimomorpha</taxon>
        <taxon>Strongyloidoidea</taxon>
        <taxon>Strongyloididae</taxon>
        <taxon>Strongyloides</taxon>
    </lineage>
</organism>
<keyword evidence="1" id="KW-0560">Oxidoreductase</keyword>
<dbReference type="Proteomes" id="UP000035682">
    <property type="component" value="Unplaced"/>
</dbReference>
<keyword evidence="3" id="KW-1185">Reference proteome</keyword>
<sequence length="351" mass="40176">MSVFSKLRAGLTSPWSIAFSIFGIGYGTYHIIGTTQAGKKYEFNEDLSGKTYIVTGATSGLGKVAAEELAKRQARVIMACRDREKCIHVRRDIVLATRNKQVYCRRLDLEDFDNVQNFVENISKGKHMVDSVDGLINNAATMEKIRSVNKLGIEKTMATNYMGTFLLTGLLIDKFLKQDNNVRIVFLNTNIIKNDCKIDFDDLNIEKQKFDGFNVYKKSKLAVALFAKELSERLKNTNISVLMADPGRCKTNLSTKYESDRFFLSRWILKPFSYILGERSPEKGVKPILCAIADPILVDVNGTFLDRERNKQSWPEDCDDVTLRKKLWITTEQWTKFYDHLKKINTEMNKN</sequence>